<dbReference type="Proteomes" id="UP001059934">
    <property type="component" value="Chromosome"/>
</dbReference>
<protein>
    <recommendedName>
        <fullName evidence="2">Replication-associated protein ORF2/G2P domain-containing protein</fullName>
    </recommendedName>
</protein>
<organism evidence="3 4">
    <name type="scientific">SAR92 clade bacterium H455</name>
    <dbReference type="NCBI Taxonomy" id="2974818"/>
    <lineage>
        <taxon>Bacteria</taxon>
        <taxon>Pseudomonadati</taxon>
        <taxon>Pseudomonadota</taxon>
        <taxon>Gammaproteobacteria</taxon>
        <taxon>Cellvibrionales</taxon>
        <taxon>Porticoccaceae</taxon>
        <taxon>SAR92 clade</taxon>
    </lineage>
</organism>
<evidence type="ECO:0000256" key="1">
    <source>
        <dbReference type="SAM" id="MobiDB-lite"/>
    </source>
</evidence>
<reference evidence="3" key="1">
    <citation type="submission" date="2022-08" db="EMBL/GenBank/DDBJ databases">
        <title>Catabolic pathway analysis in culturable SAR92 clade bacteria reveals their overlooked roles in DMSP degradation in coastal seas.</title>
        <authorList>
            <person name="He X."/>
            <person name="Zhang X."/>
            <person name="Zhang Y."/>
        </authorList>
    </citation>
    <scope>NUCLEOTIDE SEQUENCE</scope>
    <source>
        <strain evidence="3">H455</strain>
    </source>
</reference>
<sequence>MQHARSLEDNDKLITSERSSAAGYYLSARQYPSGDAEIVAIKMGPDDRFKGGGAKRKNSDKKAMDERTLNESVRRARSTVRRKALTLLPDRLLTLTFRENLTDIDQAWSVFKYFCRLMRFRYGDRFCYIAVPEYQERGAVHFHLAIRGYYDVKIVRLLWRRAVGKLEGNIDITSPRRVCRKNSWNPKRIAAYLSKYITKSETVDFNRRRFSSGGDIKIPDPVKGWVCLGVPIFAICRQVLDRLSRKQLSEHWEVDTFFNVTYLST</sequence>
<feature type="region of interest" description="Disordered" evidence="1">
    <location>
        <begin position="49"/>
        <end position="68"/>
    </location>
</feature>
<accession>A0ABY5TMF0</accession>
<evidence type="ECO:0000313" key="4">
    <source>
        <dbReference type="Proteomes" id="UP001059934"/>
    </source>
</evidence>
<evidence type="ECO:0000259" key="2">
    <source>
        <dbReference type="Pfam" id="PF23343"/>
    </source>
</evidence>
<evidence type="ECO:0000313" key="3">
    <source>
        <dbReference type="EMBL" id="UVW34281.1"/>
    </source>
</evidence>
<gene>
    <name evidence="3" type="ORF">NYF23_09640</name>
</gene>
<proteinExistence type="predicted"/>
<dbReference type="Pfam" id="PF23343">
    <property type="entry name" value="REP_ORF2-G2P"/>
    <property type="match status" value="1"/>
</dbReference>
<keyword evidence="4" id="KW-1185">Reference proteome</keyword>
<feature type="domain" description="Replication-associated protein ORF2/G2P" evidence="2">
    <location>
        <begin position="91"/>
        <end position="200"/>
    </location>
</feature>
<dbReference type="InterPro" id="IPR056906">
    <property type="entry name" value="ORF2/G2P_dom"/>
</dbReference>
<name>A0ABY5TMF0_9GAMM</name>
<dbReference type="EMBL" id="CP103416">
    <property type="protein sequence ID" value="UVW34281.1"/>
    <property type="molecule type" value="Genomic_DNA"/>
</dbReference>